<feature type="compositionally biased region" description="Acidic residues" evidence="1">
    <location>
        <begin position="438"/>
        <end position="449"/>
    </location>
</feature>
<dbReference type="Gene3D" id="1.20.58.830">
    <property type="match status" value="1"/>
</dbReference>
<evidence type="ECO:0000256" key="1">
    <source>
        <dbReference type="SAM" id="MobiDB-lite"/>
    </source>
</evidence>
<name>A0A024VVK7_PLAFA</name>
<proteinExistence type="predicted"/>
<protein>
    <recommendedName>
        <fullName evidence="7">Duffy-binding-like domain-containing protein</fullName>
    </recommendedName>
</protein>
<evidence type="ECO:0000259" key="2">
    <source>
        <dbReference type="Pfam" id="PF03011"/>
    </source>
</evidence>
<dbReference type="InterPro" id="IPR004258">
    <property type="entry name" value="DBL"/>
</dbReference>
<dbReference type="Gene3D" id="1.20.58.1930">
    <property type="match status" value="1"/>
</dbReference>
<feature type="non-terminal residue" evidence="5">
    <location>
        <position position="1"/>
    </location>
</feature>
<evidence type="ECO:0008006" key="7">
    <source>
        <dbReference type="Google" id="ProtNLM"/>
    </source>
</evidence>
<evidence type="ECO:0000259" key="4">
    <source>
        <dbReference type="Pfam" id="PF22672"/>
    </source>
</evidence>
<dbReference type="SUPFAM" id="SSF140924">
    <property type="entry name" value="Duffy binding domain-like"/>
    <property type="match status" value="2"/>
</dbReference>
<dbReference type="InterPro" id="IPR054595">
    <property type="entry name" value="DBL_C"/>
</dbReference>
<feature type="non-terminal residue" evidence="5">
    <location>
        <position position="458"/>
    </location>
</feature>
<feature type="compositionally biased region" description="Basic and acidic residues" evidence="1">
    <location>
        <begin position="415"/>
        <end position="428"/>
    </location>
</feature>
<dbReference type="AlphaFoldDB" id="A0A024VVK7"/>
<dbReference type="Pfam" id="PF18562">
    <property type="entry name" value="CIDR1_gamma"/>
    <property type="match status" value="1"/>
</dbReference>
<evidence type="ECO:0000259" key="3">
    <source>
        <dbReference type="Pfam" id="PF18562"/>
    </source>
</evidence>
<dbReference type="Pfam" id="PF22672">
    <property type="entry name" value="DBL_C"/>
    <property type="match status" value="1"/>
</dbReference>
<reference evidence="5 6" key="2">
    <citation type="submission" date="2013-02" db="EMBL/GenBank/DDBJ databases">
        <title>The Genome Sequence of Plasmodium falciparum Tanzania (2000708).</title>
        <authorList>
            <consortium name="The Broad Institute Genome Sequencing Platform"/>
            <consortium name="The Broad Institute Genome Sequencing Center for Infectious Disease"/>
            <person name="Neafsey D."/>
            <person name="Cheeseman I."/>
            <person name="Volkman S."/>
            <person name="Adams J."/>
            <person name="Walker B."/>
            <person name="Young S.K."/>
            <person name="Zeng Q."/>
            <person name="Gargeya S."/>
            <person name="Fitzgerald M."/>
            <person name="Haas B."/>
            <person name="Abouelleil A."/>
            <person name="Alvarado L."/>
            <person name="Arachchi H.M."/>
            <person name="Berlin A.M."/>
            <person name="Chapman S.B."/>
            <person name="Dewar J."/>
            <person name="Goldberg J."/>
            <person name="Griggs A."/>
            <person name="Gujja S."/>
            <person name="Hansen M."/>
            <person name="Howarth C."/>
            <person name="Imamovic A."/>
            <person name="Larimer J."/>
            <person name="McCowan C."/>
            <person name="Murphy C."/>
            <person name="Neiman D."/>
            <person name="Pearson M."/>
            <person name="Priest M."/>
            <person name="Roberts A."/>
            <person name="Saif S."/>
            <person name="Shea T."/>
            <person name="Sisk P."/>
            <person name="Sykes S."/>
            <person name="Wortman J."/>
            <person name="Nusbaum C."/>
            <person name="Birren B."/>
        </authorList>
    </citation>
    <scope>NUCLEOTIDE SEQUENCE [LARGE SCALE GENOMIC DNA]</scope>
    <source>
        <strain evidence="6">Tanzania (2000708)</strain>
    </source>
</reference>
<evidence type="ECO:0000313" key="6">
    <source>
        <dbReference type="Proteomes" id="UP000030708"/>
    </source>
</evidence>
<evidence type="ECO:0000313" key="5">
    <source>
        <dbReference type="EMBL" id="ETW32769.1"/>
    </source>
</evidence>
<dbReference type="Pfam" id="PF03011">
    <property type="entry name" value="PFEMP"/>
    <property type="match status" value="1"/>
</dbReference>
<accession>A0A024VVK7</accession>
<feature type="region of interest" description="Disordered" evidence="1">
    <location>
        <begin position="415"/>
        <end position="458"/>
    </location>
</feature>
<feature type="domain" description="Cysteine-rich interdomain region 1 gamma" evidence="3">
    <location>
        <begin position="215"/>
        <end position="266"/>
    </location>
</feature>
<dbReference type="EMBL" id="KI927097">
    <property type="protein sequence ID" value="ETW32769.1"/>
    <property type="molecule type" value="Genomic_DNA"/>
</dbReference>
<feature type="domain" description="Duffy-binding-like" evidence="2">
    <location>
        <begin position="288"/>
        <end position="423"/>
    </location>
</feature>
<organism evidence="5 6">
    <name type="scientific">Plasmodium falciparum Tanzania</name>
    <name type="common">2000708</name>
    <dbReference type="NCBI Taxonomy" id="1036725"/>
    <lineage>
        <taxon>Eukaryota</taxon>
        <taxon>Sar</taxon>
        <taxon>Alveolata</taxon>
        <taxon>Apicomplexa</taxon>
        <taxon>Aconoidasida</taxon>
        <taxon>Haemosporida</taxon>
        <taxon>Plasmodiidae</taxon>
        <taxon>Plasmodium</taxon>
        <taxon>Plasmodium (Laverania)</taxon>
    </lineage>
</organism>
<reference evidence="5 6" key="1">
    <citation type="submission" date="2013-02" db="EMBL/GenBank/DDBJ databases">
        <title>The Genome Annotation of Plasmodium falciparum Tanzania (2000708).</title>
        <authorList>
            <consortium name="The Broad Institute Genome Sequencing Platform"/>
            <consortium name="The Broad Institute Genome Sequencing Center for Infectious Disease"/>
            <person name="Neafsey D."/>
            <person name="Hoffman S."/>
            <person name="Volkman S."/>
            <person name="Rosenthal P."/>
            <person name="Walker B."/>
            <person name="Young S.K."/>
            <person name="Zeng Q."/>
            <person name="Gargeya S."/>
            <person name="Fitzgerald M."/>
            <person name="Haas B."/>
            <person name="Abouelleil A."/>
            <person name="Allen A.W."/>
            <person name="Alvarado L."/>
            <person name="Arachchi H.M."/>
            <person name="Berlin A.M."/>
            <person name="Chapman S.B."/>
            <person name="Gainer-Dewar J."/>
            <person name="Goldberg J."/>
            <person name="Griggs A."/>
            <person name="Gujja S."/>
            <person name="Hansen M."/>
            <person name="Howarth C."/>
            <person name="Imamovic A."/>
            <person name="Ireland A."/>
            <person name="Larimer J."/>
            <person name="McCowan C."/>
            <person name="Murphy C."/>
            <person name="Pearson M."/>
            <person name="Poon T.W."/>
            <person name="Priest M."/>
            <person name="Roberts A."/>
            <person name="Saif S."/>
            <person name="Shea T."/>
            <person name="Sisk P."/>
            <person name="Sykes S."/>
            <person name="Wortman J."/>
            <person name="Nusbaum C."/>
            <person name="Birren B."/>
        </authorList>
    </citation>
    <scope>NUCLEOTIDE SEQUENCE [LARGE SCALE GENOMIC DNA]</scope>
    <source>
        <strain evidence="6">Tanzania (2000708)</strain>
    </source>
</reference>
<feature type="domain" description="Duffy-binding-like" evidence="4">
    <location>
        <begin position="25"/>
        <end position="169"/>
    </location>
</feature>
<sequence>GGDPINNPKLKDFVEIPTYFRYLHEWGQNFCKERKKRLKQIKVDCRGENGVHKTCSGDGEDCNDNLPEDPSIFPSLNCPSCGKSCGFYKKWINIKKDEFLKQKKEYTGQKDKCEKGSEGAKEFCKTLKTCTDAADFLEKLGPCKTNNNVEEDNGEDKLDFTNPEKTFVPATNCDPCSEFKVKCKNGVCTGGVTKGNCNGGTITEKDIEKMNDLNGNIDMLVSDDNPNGNKFDGLQACRGAGIFTGIKENKWKCGKVCGYNVCKPENSNGENVSGKPNGENPIITITALVKRWLEYFFDDYNKIKQKISHCTKNGEGFTCINGCVDQWINQKRTEWENIKKRFLEQYKKPDNYNVRSVLEELIPQIPVANVKNDVIKLSKFGNSCGCSAIASAQKNVGYEDAIECMITKLQKKIEECQSKHSDSPEKPCVDSPSPIETPPEESLEEEEENEKTNKQPGF</sequence>
<dbReference type="InterPro" id="IPR041480">
    <property type="entry name" value="CIDR1_gamma"/>
</dbReference>
<dbReference type="Proteomes" id="UP000030708">
    <property type="component" value="Unassembled WGS sequence"/>
</dbReference>
<dbReference type="FunFam" id="1.20.58.830:FF:000001">
    <property type="entry name" value="Erythrocyte membrane protein 1, PfEMP1"/>
    <property type="match status" value="1"/>
</dbReference>
<gene>
    <name evidence="5" type="ORF">PFTANZ_06511</name>
</gene>
<dbReference type="FunFam" id="1.20.58.1930:FF:000001">
    <property type="entry name" value="Erythrocyte membrane protein 1, PfEMP1"/>
    <property type="match status" value="1"/>
</dbReference>